<dbReference type="InterPro" id="IPR011604">
    <property type="entry name" value="PDDEXK-like_dom_sf"/>
</dbReference>
<dbReference type="InterPro" id="IPR053714">
    <property type="entry name" value="Iso_Racemase_Enz_sf"/>
</dbReference>
<protein>
    <recommendedName>
        <fullName evidence="3">RING-type domain-containing protein</fullName>
    </recommendedName>
</protein>
<evidence type="ECO:0000313" key="4">
    <source>
        <dbReference type="EMBL" id="CAJ1404504.1"/>
    </source>
</evidence>
<feature type="region of interest" description="Disordered" evidence="2">
    <location>
        <begin position="774"/>
        <end position="796"/>
    </location>
</feature>
<name>A0AA36JF33_9DINO</name>
<dbReference type="Gene3D" id="3.90.320.10">
    <property type="match status" value="1"/>
</dbReference>
<feature type="compositionally biased region" description="Basic and acidic residues" evidence="2">
    <location>
        <begin position="774"/>
        <end position="794"/>
    </location>
</feature>
<sequence length="1827" mass="203776">MRRALTTTHMTVSDDVSWRKIPRSKWYCGSHGSGSEPNKDGKKPVLPEDYAEVSCVAGKDTRLNLVELTRRQRKRLREKYYWDHVLWTHSRQLQRHRLWMRAKEDREFHEIIEEYQEILRREYEQMAQKQAAISVPRIAARREVQPKPDEETARDRKQDVCLIDALRSLGVQLSYQDDGPFWALTDCAMPGKYVLFRAKHFMSLEVRADGTNMWRTTCKRHVGCADVKLPLLLRAMEAAFQLKELSISFCEQETDVLGGASSEIPVVEKMLESSATPSSLAGEGSASTALQSPADWLQVCRNRARVLERKRKTTQDVEEHSSSSTCSFAHSWNLAMPPMTLQCFGVAGSPAQGVRIPLLPLDEGIVALPVHPTGQEVSPEFTWLRRCHPHELDAAIRFQQDGHKYYVHDAEMDCSVTSLIAKFSEEFDADRIIQKMMAGHRWPREGYMKNLQDESLQIRIAAMPGLEEVARILQAPATTQQQVSVVLRNTLYKCDETAASLLQQLVMTPEEIKVHWRENGETAAAAGTWVHLLCECVLNGGTVTGVSEEMRSFNAFLRSTQPLIAYRTEWCIWASAEKIAGSIDFVAQDAQGDLVLFDWKRTKGLPDKFENRFACMKPPLGHLPDATGVKYRLQLNIYKRILEVGKIWYTRAFAERLFQAQRLAAQRAEAQRQEAQEEAEEEAQEAAAEPLPAPALPAKAKASLGECAICGQEMEAIRLVKTLPCSHIFHYQCIDEYHRQKLREKNVDLPCFTCGAACHKSIAALMAERSKAREQAAEEAARQAKESRAKEPAPRRKGALAALAAASHARIAVQEGPADCRRYAVIRELAQRRSHGEPVTTLVMRSPATASAKHRVVWIGSRMRVEALMSNPSPTFANDLWRLGALRPVASITTCVVTINLADVHAYCFLYQALRVSLEQAQQLCDSLPTPSDSQKFVLQNIAGAVTVVNNFAESPLLFFVAPTQSVVKDFLESTQEAQRACALAGSLLASWFSHLYRVVYPAVYEMQQGAVAQLRLVGMTTSFMTKLHAGGSRLTCAFGGRRRLVLVQDEYMSEPAERQAVNLLHFHAALLVGDPHQCPEPQMEQGSVPDRREVPGRRLEPLQGHSSMHVFAPMLDACRAAMRRPTHYFPILFYKVTDCACSALGECCESRTIFVPFILVVALELLLGRALPAVAAAMAWLLGLSLASDAVAELARLERLNFRGPFATGGLDADVVICCGFRRTEDRAWQGLALERALVYAHLSRARLRCYCLLEARIPGSNWTCAGESSYPATVTCATKVLNCTWTTTDCPHLPALLQSRQFWQLLGLGERAEEGPLDCQAPTGLRQYGWAGPWSVVGAAEQQDTGFLPDLQRLWQLLRIDSLAVTVTSPQDVLVQVPLNAHMATAEAARLLGITDMRALDPNFVAEQIVRVAFEQYYLSTEEAARFQSEGGRLRTAVSSHKWDAASVGPGFPPIRRSAFGPAALGAMEPPEKKPRHDGVTDFARGQRDFSQAPSAGESKAICADFTSKEKEYTNGVKAANNWKSHKGPLTGELVRIPDVDSGYPKSVFPTEWEEGQALPLSVQSFDLGNGFPDQNEFRMKFGVIIPSTNTTVEYDYWSMVMSNREVCKGIGFHVSGILIDSPKLATDEDMLHFLAMFRKQLFSTVDRLMTAEPQYIIMGMSLETFFGGWEGNKEFKQELTERTGLNIATGAEACKASLECFGAKRITVLTPYQEIGDRNVVKFFTEIGFEVVRIAGLKCGSATDIAHVPEAWCEKVIREHLHIPNIDAIVQCGTNLSMVPLADRLERELQVPIIAINVACLWFGMREAGIDAKLEGCTRLFREH</sequence>
<keyword evidence="1" id="KW-0479">Metal-binding</keyword>
<dbReference type="InterPro" id="IPR013083">
    <property type="entry name" value="Znf_RING/FYVE/PHD"/>
</dbReference>
<dbReference type="Gene3D" id="3.30.40.10">
    <property type="entry name" value="Zinc/RING finger domain, C3HC4 (zinc finger)"/>
    <property type="match status" value="1"/>
</dbReference>
<evidence type="ECO:0000313" key="5">
    <source>
        <dbReference type="Proteomes" id="UP001178507"/>
    </source>
</evidence>
<dbReference type="Proteomes" id="UP001178507">
    <property type="component" value="Unassembled WGS sequence"/>
</dbReference>
<comment type="caution">
    <text evidence="4">The sequence shown here is derived from an EMBL/GenBank/DDBJ whole genome shotgun (WGS) entry which is preliminary data.</text>
</comment>
<keyword evidence="5" id="KW-1185">Reference proteome</keyword>
<gene>
    <name evidence="4" type="ORF">EVOR1521_LOCUS26931</name>
</gene>
<keyword evidence="1" id="KW-0862">Zinc</keyword>
<dbReference type="EMBL" id="CAUJNA010003546">
    <property type="protein sequence ID" value="CAJ1404504.1"/>
    <property type="molecule type" value="Genomic_DNA"/>
</dbReference>
<accession>A0AA36JF33</accession>
<dbReference type="GO" id="GO:0008270">
    <property type="term" value="F:zinc ion binding"/>
    <property type="evidence" value="ECO:0007669"/>
    <property type="project" value="UniProtKB-KW"/>
</dbReference>
<feature type="domain" description="RING-type" evidence="3">
    <location>
        <begin position="707"/>
        <end position="754"/>
    </location>
</feature>
<dbReference type="Pfam" id="PF17123">
    <property type="entry name" value="zf-RING_11"/>
    <property type="match status" value="1"/>
</dbReference>
<evidence type="ECO:0000256" key="2">
    <source>
        <dbReference type="SAM" id="MobiDB-lite"/>
    </source>
</evidence>
<dbReference type="PANTHER" id="PTHR40267">
    <property type="entry name" value="BLR3294 PROTEIN"/>
    <property type="match status" value="1"/>
</dbReference>
<feature type="region of interest" description="Disordered" evidence="2">
    <location>
        <begin position="669"/>
        <end position="691"/>
    </location>
</feature>
<dbReference type="Pfam" id="PF17645">
    <property type="entry name" value="Amdase"/>
    <property type="match status" value="1"/>
</dbReference>
<keyword evidence="1" id="KW-0863">Zinc-finger</keyword>
<dbReference type="PANTHER" id="PTHR40267:SF1">
    <property type="entry name" value="BLR3294 PROTEIN"/>
    <property type="match status" value="1"/>
</dbReference>
<dbReference type="InterPro" id="IPR026286">
    <property type="entry name" value="MaiA/AMDase"/>
</dbReference>
<dbReference type="Gene3D" id="3.40.50.12500">
    <property type="match status" value="1"/>
</dbReference>
<evidence type="ECO:0000256" key="1">
    <source>
        <dbReference type="PROSITE-ProRule" id="PRU00175"/>
    </source>
</evidence>
<dbReference type="PROSITE" id="PS50089">
    <property type="entry name" value="ZF_RING_2"/>
    <property type="match status" value="1"/>
</dbReference>
<evidence type="ECO:0000259" key="3">
    <source>
        <dbReference type="PROSITE" id="PS50089"/>
    </source>
</evidence>
<organism evidence="4 5">
    <name type="scientific">Effrenium voratum</name>
    <dbReference type="NCBI Taxonomy" id="2562239"/>
    <lineage>
        <taxon>Eukaryota</taxon>
        <taxon>Sar</taxon>
        <taxon>Alveolata</taxon>
        <taxon>Dinophyceae</taxon>
        <taxon>Suessiales</taxon>
        <taxon>Symbiodiniaceae</taxon>
        <taxon>Effrenium</taxon>
    </lineage>
</organism>
<dbReference type="SMART" id="SM00184">
    <property type="entry name" value="RING"/>
    <property type="match status" value="1"/>
</dbReference>
<dbReference type="InterPro" id="IPR001841">
    <property type="entry name" value="Znf_RING"/>
</dbReference>
<proteinExistence type="predicted"/>
<reference evidence="4" key="1">
    <citation type="submission" date="2023-08" db="EMBL/GenBank/DDBJ databases">
        <authorList>
            <person name="Chen Y."/>
            <person name="Shah S."/>
            <person name="Dougan E. K."/>
            <person name="Thang M."/>
            <person name="Chan C."/>
        </authorList>
    </citation>
    <scope>NUCLEOTIDE SEQUENCE</scope>
</reference>
<dbReference type="SUPFAM" id="SSF57850">
    <property type="entry name" value="RING/U-box"/>
    <property type="match status" value="1"/>
</dbReference>